<dbReference type="Proteomes" id="UP000800035">
    <property type="component" value="Unassembled WGS sequence"/>
</dbReference>
<dbReference type="PANTHER" id="PTHR12866">
    <property type="entry name" value="UBIQUITIN-LIKE-CONJUGATING ENZYME ATG3"/>
    <property type="match status" value="1"/>
</dbReference>
<evidence type="ECO:0000256" key="6">
    <source>
        <dbReference type="ARBA" id="ARBA00022786"/>
    </source>
</evidence>
<feature type="region of interest" description="Disordered" evidence="11">
    <location>
        <begin position="127"/>
        <end position="157"/>
    </location>
</feature>
<dbReference type="InterPro" id="IPR007135">
    <property type="entry name" value="Atg3/Atg10"/>
</dbReference>
<evidence type="ECO:0000256" key="4">
    <source>
        <dbReference type="ARBA" id="ARBA00022448"/>
    </source>
</evidence>
<dbReference type="EMBL" id="ML976980">
    <property type="protein sequence ID" value="KAF1962003.1"/>
    <property type="molecule type" value="Genomic_DNA"/>
</dbReference>
<keyword evidence="13" id="KW-1185">Reference proteome</keyword>
<keyword evidence="6" id="KW-0833">Ubl conjugation pathway</keyword>
<evidence type="ECO:0000256" key="11">
    <source>
        <dbReference type="SAM" id="MobiDB-lite"/>
    </source>
</evidence>
<name>A0A6A5U9Z8_9PLEO</name>
<keyword evidence="7" id="KW-0653">Protein transport</keyword>
<dbReference type="GO" id="GO:0019776">
    <property type="term" value="F:Atg8-family ligase activity"/>
    <property type="evidence" value="ECO:0007669"/>
    <property type="project" value="TreeGrafter"/>
</dbReference>
<evidence type="ECO:0000256" key="8">
    <source>
        <dbReference type="ARBA" id="ARBA00023006"/>
    </source>
</evidence>
<sequence>MAYNFVRSYIDTFRERTAAISHTSTFRETGQITPEEFVLAGDFLVFKFPSWQWADASSPSKRVSYLPEGKQFLVTRGVPCNRRLDDNFAGEAGQDETLVRDGFAAGEGNTDDDGWLRTGGMAASQEAKVKDVRTVDESGNLGAAEDEDEIPDMEDDDDDEEAIIREPQGDNTSAPMRTYTLYICYSAHYRTPRLYLSGYGSTSVPLKPQEMMEDIVGDYKDKTVTIEDFPFFEHAVKTASVHPCKHASVMKVLLDRADAALKLRLAKLKAGKDIGKVDSGMEGLIDDTKLLKLTEQAKRGGEGGEEAKDDWEVLDEASADEVAIRVDQYLVVFLKFMASVTPGIEHDFTMGV</sequence>
<evidence type="ECO:0000256" key="7">
    <source>
        <dbReference type="ARBA" id="ARBA00022927"/>
    </source>
</evidence>
<dbReference type="OrthoDB" id="1584384at2759"/>
<dbReference type="GO" id="GO:0015031">
    <property type="term" value="P:protein transport"/>
    <property type="evidence" value="ECO:0007669"/>
    <property type="project" value="UniProtKB-KW"/>
</dbReference>
<evidence type="ECO:0000256" key="1">
    <source>
        <dbReference type="ARBA" id="ARBA00004496"/>
    </source>
</evidence>
<evidence type="ECO:0000256" key="3">
    <source>
        <dbReference type="ARBA" id="ARBA00018067"/>
    </source>
</evidence>
<dbReference type="GO" id="GO:0000045">
    <property type="term" value="P:autophagosome assembly"/>
    <property type="evidence" value="ECO:0007669"/>
    <property type="project" value="TreeGrafter"/>
</dbReference>
<dbReference type="PANTHER" id="PTHR12866:SF2">
    <property type="entry name" value="UBIQUITIN-LIKE-CONJUGATING ENZYME ATG3"/>
    <property type="match status" value="1"/>
</dbReference>
<feature type="compositionally biased region" description="Acidic residues" evidence="11">
    <location>
        <begin position="144"/>
        <end position="157"/>
    </location>
</feature>
<comment type="subcellular location">
    <subcellularLocation>
        <location evidence="1">Cytoplasm</location>
    </subcellularLocation>
</comment>
<keyword evidence="4" id="KW-0813">Transport</keyword>
<proteinExistence type="inferred from homology"/>
<gene>
    <name evidence="12" type="ORF">CC80DRAFT_488372</name>
</gene>
<dbReference type="AlphaFoldDB" id="A0A6A5U9Z8"/>
<evidence type="ECO:0000256" key="10">
    <source>
        <dbReference type="ARBA" id="ARBA00033139"/>
    </source>
</evidence>
<dbReference type="GO" id="GO:0044804">
    <property type="term" value="P:nucleophagy"/>
    <property type="evidence" value="ECO:0007669"/>
    <property type="project" value="TreeGrafter"/>
</dbReference>
<dbReference type="GO" id="GO:0000422">
    <property type="term" value="P:autophagy of mitochondrion"/>
    <property type="evidence" value="ECO:0007669"/>
    <property type="project" value="TreeGrafter"/>
</dbReference>
<evidence type="ECO:0000256" key="2">
    <source>
        <dbReference type="ARBA" id="ARBA00007683"/>
    </source>
</evidence>
<keyword evidence="5" id="KW-0963">Cytoplasm</keyword>
<dbReference type="GO" id="GO:0005829">
    <property type="term" value="C:cytosol"/>
    <property type="evidence" value="ECO:0007669"/>
    <property type="project" value="TreeGrafter"/>
</dbReference>
<reference evidence="12" key="1">
    <citation type="journal article" date="2020" name="Stud. Mycol.">
        <title>101 Dothideomycetes genomes: a test case for predicting lifestyles and emergence of pathogens.</title>
        <authorList>
            <person name="Haridas S."/>
            <person name="Albert R."/>
            <person name="Binder M."/>
            <person name="Bloem J."/>
            <person name="Labutti K."/>
            <person name="Salamov A."/>
            <person name="Andreopoulos B."/>
            <person name="Baker S."/>
            <person name="Barry K."/>
            <person name="Bills G."/>
            <person name="Bluhm B."/>
            <person name="Cannon C."/>
            <person name="Castanera R."/>
            <person name="Culley D."/>
            <person name="Daum C."/>
            <person name="Ezra D."/>
            <person name="Gonzalez J."/>
            <person name="Henrissat B."/>
            <person name="Kuo A."/>
            <person name="Liang C."/>
            <person name="Lipzen A."/>
            <person name="Lutzoni F."/>
            <person name="Magnuson J."/>
            <person name="Mondo S."/>
            <person name="Nolan M."/>
            <person name="Ohm R."/>
            <person name="Pangilinan J."/>
            <person name="Park H.-J."/>
            <person name="Ramirez L."/>
            <person name="Alfaro M."/>
            <person name="Sun H."/>
            <person name="Tritt A."/>
            <person name="Yoshinaga Y."/>
            <person name="Zwiers L.-H."/>
            <person name="Turgeon B."/>
            <person name="Goodwin S."/>
            <person name="Spatafora J."/>
            <person name="Crous P."/>
            <person name="Grigoriev I."/>
        </authorList>
    </citation>
    <scope>NUCLEOTIDE SEQUENCE</scope>
    <source>
        <strain evidence="12">CBS 675.92</strain>
    </source>
</reference>
<organism evidence="12 13">
    <name type="scientific">Byssothecium circinans</name>
    <dbReference type="NCBI Taxonomy" id="147558"/>
    <lineage>
        <taxon>Eukaryota</taxon>
        <taxon>Fungi</taxon>
        <taxon>Dikarya</taxon>
        <taxon>Ascomycota</taxon>
        <taxon>Pezizomycotina</taxon>
        <taxon>Dothideomycetes</taxon>
        <taxon>Pleosporomycetidae</taxon>
        <taxon>Pleosporales</taxon>
        <taxon>Massarineae</taxon>
        <taxon>Massarinaceae</taxon>
        <taxon>Byssothecium</taxon>
    </lineage>
</organism>
<comment type="similarity">
    <text evidence="2">Belongs to the ATG3 family.</text>
</comment>
<evidence type="ECO:0000256" key="5">
    <source>
        <dbReference type="ARBA" id="ARBA00022490"/>
    </source>
</evidence>
<feature type="compositionally biased region" description="Basic and acidic residues" evidence="11">
    <location>
        <begin position="127"/>
        <end position="136"/>
    </location>
</feature>
<protein>
    <recommendedName>
        <fullName evidence="3">Autophagy-related protein 3</fullName>
    </recommendedName>
    <alternativeName>
        <fullName evidence="9 10">Autophagy-related E2-like conjugation enzyme ATG3</fullName>
    </alternativeName>
</protein>
<evidence type="ECO:0000313" key="13">
    <source>
        <dbReference type="Proteomes" id="UP000800035"/>
    </source>
</evidence>
<dbReference type="GO" id="GO:0061723">
    <property type="term" value="P:glycophagy"/>
    <property type="evidence" value="ECO:0007669"/>
    <property type="project" value="TreeGrafter"/>
</dbReference>
<dbReference type="GO" id="GO:0000407">
    <property type="term" value="C:phagophore assembly site"/>
    <property type="evidence" value="ECO:0007669"/>
    <property type="project" value="TreeGrafter"/>
</dbReference>
<evidence type="ECO:0000256" key="9">
    <source>
        <dbReference type="ARBA" id="ARBA00032144"/>
    </source>
</evidence>
<keyword evidence="8" id="KW-0072">Autophagy</keyword>
<evidence type="ECO:0000313" key="12">
    <source>
        <dbReference type="EMBL" id="KAF1962003.1"/>
    </source>
</evidence>
<accession>A0A6A5U9Z8</accession>
<dbReference type="Pfam" id="PF03987">
    <property type="entry name" value="Autophagy_act_C"/>
    <property type="match status" value="1"/>
</dbReference>